<keyword evidence="1" id="KW-1133">Transmembrane helix</keyword>
<proteinExistence type="predicted"/>
<keyword evidence="1" id="KW-0472">Membrane</keyword>
<dbReference type="EMBL" id="KV417499">
    <property type="protein sequence ID" value="KZP29207.1"/>
    <property type="molecule type" value="Genomic_DNA"/>
</dbReference>
<evidence type="ECO:0000313" key="4">
    <source>
        <dbReference type="Proteomes" id="UP000076532"/>
    </source>
</evidence>
<feature type="chain" id="PRO_5007879456" description="Wax synthase domain-containing protein" evidence="2">
    <location>
        <begin position="18"/>
        <end position="324"/>
    </location>
</feature>
<dbReference type="AlphaFoldDB" id="A0A166SA56"/>
<feature type="transmembrane region" description="Helical" evidence="1">
    <location>
        <begin position="233"/>
        <end position="257"/>
    </location>
</feature>
<sequence>LVWTLAHAFLVIMGGYQFYDKDGPRHALDPKTVIQYVREGKITAPTAAEVADRSKGDMLSKGLAVIQTIWFVTQCIGRLFERLPLTNLEVITLAYTVITVAMYIAWWEKPLNVACVIRVPILSDRTPPDLEQTPPTFYLIIQKWLHRAFGLADDNPGVKGFSPRIRAFVDSTSGGSVKLEGLEGVPTFWTGTTGDGDVTRRPHIVSLFVAVSFAAVHYIPWSYAFSSPLEQQLWRWSTVAVTGVPVALFPCLMLARLRPKSGEAKHWQCLRECGSACGVFVIYVGSPVYICARCMLFLLSFITLRSLPIAAYRIVEWTKFIPHI</sequence>
<feature type="non-terminal residue" evidence="3">
    <location>
        <position position="324"/>
    </location>
</feature>
<feature type="non-terminal residue" evidence="3">
    <location>
        <position position="1"/>
    </location>
</feature>
<feature type="transmembrane region" description="Helical" evidence="1">
    <location>
        <begin position="204"/>
        <end position="221"/>
    </location>
</feature>
<feature type="transmembrane region" description="Helical" evidence="1">
    <location>
        <begin position="269"/>
        <end position="290"/>
    </location>
</feature>
<organism evidence="3 4">
    <name type="scientific">Athelia psychrophila</name>
    <dbReference type="NCBI Taxonomy" id="1759441"/>
    <lineage>
        <taxon>Eukaryota</taxon>
        <taxon>Fungi</taxon>
        <taxon>Dikarya</taxon>
        <taxon>Basidiomycota</taxon>
        <taxon>Agaricomycotina</taxon>
        <taxon>Agaricomycetes</taxon>
        <taxon>Agaricomycetidae</taxon>
        <taxon>Atheliales</taxon>
        <taxon>Atheliaceae</taxon>
        <taxon>Athelia</taxon>
    </lineage>
</organism>
<evidence type="ECO:0000256" key="2">
    <source>
        <dbReference type="SAM" id="SignalP"/>
    </source>
</evidence>
<keyword evidence="1" id="KW-0812">Transmembrane</keyword>
<evidence type="ECO:0000313" key="3">
    <source>
        <dbReference type="EMBL" id="KZP29207.1"/>
    </source>
</evidence>
<keyword evidence="2" id="KW-0732">Signal</keyword>
<name>A0A166SA56_9AGAM</name>
<feature type="transmembrane region" description="Helical" evidence="1">
    <location>
        <begin position="86"/>
        <end position="106"/>
    </location>
</feature>
<dbReference type="PANTHER" id="PTHR35043">
    <property type="entry name" value="TRANSCRIPTION FACTOR DOMAIN-CONTAINING PROTEIN"/>
    <property type="match status" value="1"/>
</dbReference>
<protein>
    <recommendedName>
        <fullName evidence="5">Wax synthase domain-containing protein</fullName>
    </recommendedName>
</protein>
<keyword evidence="4" id="KW-1185">Reference proteome</keyword>
<dbReference type="OrthoDB" id="9451547at2759"/>
<evidence type="ECO:0000256" key="1">
    <source>
        <dbReference type="SAM" id="Phobius"/>
    </source>
</evidence>
<gene>
    <name evidence="3" type="ORF">FIBSPDRAFT_679854</name>
</gene>
<dbReference type="Proteomes" id="UP000076532">
    <property type="component" value="Unassembled WGS sequence"/>
</dbReference>
<accession>A0A166SA56</accession>
<dbReference type="PANTHER" id="PTHR35043:SF7">
    <property type="entry name" value="TRANSCRIPTION FACTOR DOMAIN-CONTAINING PROTEIN"/>
    <property type="match status" value="1"/>
</dbReference>
<evidence type="ECO:0008006" key="5">
    <source>
        <dbReference type="Google" id="ProtNLM"/>
    </source>
</evidence>
<feature type="signal peptide" evidence="2">
    <location>
        <begin position="1"/>
        <end position="17"/>
    </location>
</feature>
<reference evidence="3 4" key="1">
    <citation type="journal article" date="2016" name="Mol. Biol. Evol.">
        <title>Comparative Genomics of Early-Diverging Mushroom-Forming Fungi Provides Insights into the Origins of Lignocellulose Decay Capabilities.</title>
        <authorList>
            <person name="Nagy L.G."/>
            <person name="Riley R."/>
            <person name="Tritt A."/>
            <person name="Adam C."/>
            <person name="Daum C."/>
            <person name="Floudas D."/>
            <person name="Sun H."/>
            <person name="Yadav J.S."/>
            <person name="Pangilinan J."/>
            <person name="Larsson K.H."/>
            <person name="Matsuura K."/>
            <person name="Barry K."/>
            <person name="Labutti K."/>
            <person name="Kuo R."/>
            <person name="Ohm R.A."/>
            <person name="Bhattacharya S.S."/>
            <person name="Shirouzu T."/>
            <person name="Yoshinaga Y."/>
            <person name="Martin F.M."/>
            <person name="Grigoriev I.V."/>
            <person name="Hibbett D.S."/>
        </authorList>
    </citation>
    <scope>NUCLEOTIDE SEQUENCE [LARGE SCALE GENOMIC DNA]</scope>
    <source>
        <strain evidence="3 4">CBS 109695</strain>
    </source>
</reference>